<evidence type="ECO:0000313" key="3">
    <source>
        <dbReference type="Proteomes" id="UP000250140"/>
    </source>
</evidence>
<evidence type="ECO:0000313" key="2">
    <source>
        <dbReference type="EMBL" id="OCL02365.1"/>
    </source>
</evidence>
<name>A0A8E2EPB9_9PEZI</name>
<proteinExistence type="predicted"/>
<gene>
    <name evidence="2" type="ORF">AOQ84DRAFT_393044</name>
</gene>
<feature type="region of interest" description="Disordered" evidence="1">
    <location>
        <begin position="345"/>
        <end position="365"/>
    </location>
</feature>
<dbReference type="OrthoDB" id="10651503at2759"/>
<accession>A0A8E2EPB9</accession>
<sequence>MLLDNLSHAVCLLHPQAAKNIAQYLLEDMPREDLLKLSDLFFKGTEYLGKQHEALLRPRIERAKARYAHHLKAHGLADVKITWKCESSLDPLVQELTYQEWSAINNAWNQRYTDEPWDPRTKETGFSIVLTENDLDKLMRATPHWKVQYLDNVIPELMEPPPVPTEANEEAICSAGVDTHRNQQPQVHHSTTLDHQIRLQARLDKLERPLLERKYEPWHPFPSCAVPSHRRLYREQEFPYQAADHMGRVQALRKFDEYKSQKLEECVQAKKPHQPKNVPQAAFSLIVNARAEANINQPTEQNKVSAQQGKEKLGQIKENNTDIVTKSSRNLDRGLQQRKYPTQRPHMYGRRSSKQIFSQRSNNRRQNANEVVLSFDSTAVSSGPASLADLDFAAARIKLRQRFDLAEACALPLPESFPPTSVQSKSPLSSVLNKLSVGCPSDMSGRPDSASTQIRCSQRIAVITVPADVGPMKSQHLGPFIDNVSQLQSEASPTHSRQTLATQPPTTSDPKKETVRGGNALDSNRKDYFVSVISGVKHCSQSLPDIPPFSPTENTIGVSGLIQDNNTNNEDCSPPISREFPSSSTLATSSAPWVLFSSLRNIPSGAATGQTKSATLSCGNSLIGTGSLNCYRMDLDACDSPKEPSFQRLPVGNSIHAHEFAAIKRPNPRPRSKSIDITCLHHRPGFLCWDNLYWTPNDKDGLRKPREAVHKYLEHSI</sequence>
<protein>
    <submittedName>
        <fullName evidence="2">Uncharacterized protein</fullName>
    </submittedName>
</protein>
<dbReference type="EMBL" id="KV750967">
    <property type="protein sequence ID" value="OCL02365.1"/>
    <property type="molecule type" value="Genomic_DNA"/>
</dbReference>
<feature type="compositionally biased region" description="Polar residues" evidence="1">
    <location>
        <begin position="487"/>
        <end position="508"/>
    </location>
</feature>
<feature type="region of interest" description="Disordered" evidence="1">
    <location>
        <begin position="487"/>
        <end position="521"/>
    </location>
</feature>
<keyword evidence="3" id="KW-1185">Reference proteome</keyword>
<reference evidence="2 3" key="1">
    <citation type="journal article" date="2016" name="Nat. Commun.">
        <title>Ectomycorrhizal ecology is imprinted in the genome of the dominant symbiotic fungus Cenococcum geophilum.</title>
        <authorList>
            <consortium name="DOE Joint Genome Institute"/>
            <person name="Peter M."/>
            <person name="Kohler A."/>
            <person name="Ohm R.A."/>
            <person name="Kuo A."/>
            <person name="Krutzmann J."/>
            <person name="Morin E."/>
            <person name="Arend M."/>
            <person name="Barry K.W."/>
            <person name="Binder M."/>
            <person name="Choi C."/>
            <person name="Clum A."/>
            <person name="Copeland A."/>
            <person name="Grisel N."/>
            <person name="Haridas S."/>
            <person name="Kipfer T."/>
            <person name="LaButti K."/>
            <person name="Lindquist E."/>
            <person name="Lipzen A."/>
            <person name="Maire R."/>
            <person name="Meier B."/>
            <person name="Mihaltcheva S."/>
            <person name="Molinier V."/>
            <person name="Murat C."/>
            <person name="Poggeler S."/>
            <person name="Quandt C.A."/>
            <person name="Sperisen C."/>
            <person name="Tritt A."/>
            <person name="Tisserant E."/>
            <person name="Crous P.W."/>
            <person name="Henrissat B."/>
            <person name="Nehls U."/>
            <person name="Egli S."/>
            <person name="Spatafora J.W."/>
            <person name="Grigoriev I.V."/>
            <person name="Martin F.M."/>
        </authorList>
    </citation>
    <scope>NUCLEOTIDE SEQUENCE [LARGE SCALE GENOMIC DNA]</scope>
    <source>
        <strain evidence="2 3">CBS 207.34</strain>
    </source>
</reference>
<dbReference type="Proteomes" id="UP000250140">
    <property type="component" value="Unassembled WGS sequence"/>
</dbReference>
<evidence type="ECO:0000256" key="1">
    <source>
        <dbReference type="SAM" id="MobiDB-lite"/>
    </source>
</evidence>
<dbReference type="AlphaFoldDB" id="A0A8E2EPB9"/>
<organism evidence="2 3">
    <name type="scientific">Glonium stellatum</name>
    <dbReference type="NCBI Taxonomy" id="574774"/>
    <lineage>
        <taxon>Eukaryota</taxon>
        <taxon>Fungi</taxon>
        <taxon>Dikarya</taxon>
        <taxon>Ascomycota</taxon>
        <taxon>Pezizomycotina</taxon>
        <taxon>Dothideomycetes</taxon>
        <taxon>Pleosporomycetidae</taxon>
        <taxon>Gloniales</taxon>
        <taxon>Gloniaceae</taxon>
        <taxon>Glonium</taxon>
    </lineage>
</organism>